<dbReference type="InterPro" id="IPR006578">
    <property type="entry name" value="MADF-dom"/>
</dbReference>
<feature type="region of interest" description="Disordered" evidence="1">
    <location>
        <begin position="154"/>
        <end position="183"/>
    </location>
</feature>
<gene>
    <name evidence="3" type="ORF">HERILL_LOCUS4421</name>
</gene>
<feature type="domain" description="MADF" evidence="2">
    <location>
        <begin position="5"/>
        <end position="96"/>
    </location>
</feature>
<dbReference type="PANTHER" id="PTHR12243">
    <property type="entry name" value="MADF DOMAIN TRANSCRIPTION FACTOR"/>
    <property type="match status" value="1"/>
</dbReference>
<sequence length="295" mass="33457">MDLSTLIECVKNESVLYDQSNFAFKNPAVKSAAWVRVAASMNDSPENCAAAWKSVRERYSREKRYAEGREGNAATASLRKPWRHMKALSFLKEHVKSRRSRTNLNLSDTVQMQNLVSPLSPNSSQSSSSTSEQKFWYSEPEICLNEYDKEVLPESPADRSVGTRLPMDIKSRQSVPSTSSQSSDFIVDANDREVKQFLASATSSPFLESPLRPKKIKLQDETAVMFGNALENILERTQQSRQSTLEDTDSLIAKNVEYCLKTLPTNELKIKFRKKFRNLIEECEETILFHAPTGK</sequence>
<evidence type="ECO:0000256" key="1">
    <source>
        <dbReference type="SAM" id="MobiDB-lite"/>
    </source>
</evidence>
<dbReference type="InterPro" id="IPR039353">
    <property type="entry name" value="TF_Adf1"/>
</dbReference>
<dbReference type="OrthoDB" id="5984255at2759"/>
<evidence type="ECO:0000313" key="3">
    <source>
        <dbReference type="EMBL" id="CAD7081306.1"/>
    </source>
</evidence>
<dbReference type="PANTHER" id="PTHR12243:SF67">
    <property type="entry name" value="COREPRESSOR OF PANGOLIN, ISOFORM A-RELATED"/>
    <property type="match status" value="1"/>
</dbReference>
<reference evidence="3 4" key="1">
    <citation type="submission" date="2020-11" db="EMBL/GenBank/DDBJ databases">
        <authorList>
            <person name="Wallbank WR R."/>
            <person name="Pardo Diaz C."/>
            <person name="Kozak K."/>
            <person name="Martin S."/>
            <person name="Jiggins C."/>
            <person name="Moest M."/>
            <person name="Warren A I."/>
            <person name="Generalovic N T."/>
            <person name="Byers J.R.P. K."/>
            <person name="Montejo-Kovacevich G."/>
            <person name="Yen C E."/>
        </authorList>
    </citation>
    <scope>NUCLEOTIDE SEQUENCE [LARGE SCALE GENOMIC DNA]</scope>
</reference>
<dbReference type="FunCoup" id="A0A7R8YQ05">
    <property type="interactions" value="3"/>
</dbReference>
<keyword evidence="4" id="KW-1185">Reference proteome</keyword>
<accession>A0A7R8YQ05</accession>
<dbReference type="Proteomes" id="UP000594454">
    <property type="component" value="Chromosome 2"/>
</dbReference>
<dbReference type="EMBL" id="LR899010">
    <property type="protein sequence ID" value="CAD7081306.1"/>
    <property type="molecule type" value="Genomic_DNA"/>
</dbReference>
<dbReference type="SMART" id="SM00595">
    <property type="entry name" value="MADF"/>
    <property type="match status" value="1"/>
</dbReference>
<proteinExistence type="predicted"/>
<name>A0A7R8YQ05_HERIL</name>
<organism evidence="3 4">
    <name type="scientific">Hermetia illucens</name>
    <name type="common">Black soldier fly</name>
    <dbReference type="NCBI Taxonomy" id="343691"/>
    <lineage>
        <taxon>Eukaryota</taxon>
        <taxon>Metazoa</taxon>
        <taxon>Ecdysozoa</taxon>
        <taxon>Arthropoda</taxon>
        <taxon>Hexapoda</taxon>
        <taxon>Insecta</taxon>
        <taxon>Pterygota</taxon>
        <taxon>Neoptera</taxon>
        <taxon>Endopterygota</taxon>
        <taxon>Diptera</taxon>
        <taxon>Brachycera</taxon>
        <taxon>Stratiomyomorpha</taxon>
        <taxon>Stratiomyidae</taxon>
        <taxon>Hermetiinae</taxon>
        <taxon>Hermetia</taxon>
    </lineage>
</organism>
<evidence type="ECO:0000313" key="4">
    <source>
        <dbReference type="Proteomes" id="UP000594454"/>
    </source>
</evidence>
<dbReference type="Pfam" id="PF10545">
    <property type="entry name" value="MADF_DNA_bdg"/>
    <property type="match status" value="1"/>
</dbReference>
<protein>
    <recommendedName>
        <fullName evidence="2">MADF domain-containing protein</fullName>
    </recommendedName>
</protein>
<dbReference type="AlphaFoldDB" id="A0A7R8YQ05"/>
<feature type="compositionally biased region" description="Low complexity" evidence="1">
    <location>
        <begin position="172"/>
        <end position="183"/>
    </location>
</feature>
<dbReference type="PROSITE" id="PS51029">
    <property type="entry name" value="MADF"/>
    <property type="match status" value="1"/>
</dbReference>
<evidence type="ECO:0000259" key="2">
    <source>
        <dbReference type="PROSITE" id="PS51029"/>
    </source>
</evidence>
<dbReference type="InParanoid" id="A0A7R8YQ05"/>